<dbReference type="InterPro" id="IPR005829">
    <property type="entry name" value="Sugar_transporter_CS"/>
</dbReference>
<feature type="transmembrane region" description="Helical" evidence="6">
    <location>
        <begin position="545"/>
        <end position="565"/>
    </location>
</feature>
<feature type="transmembrane region" description="Helical" evidence="6">
    <location>
        <begin position="115"/>
        <end position="133"/>
    </location>
</feature>
<evidence type="ECO:0000313" key="9">
    <source>
        <dbReference type="Proteomes" id="UP001610432"/>
    </source>
</evidence>
<evidence type="ECO:0000259" key="7">
    <source>
        <dbReference type="PROSITE" id="PS50850"/>
    </source>
</evidence>
<keyword evidence="4 6" id="KW-1133">Transmembrane helix</keyword>
<evidence type="ECO:0000313" key="8">
    <source>
        <dbReference type="EMBL" id="KAL2870128.1"/>
    </source>
</evidence>
<feature type="transmembrane region" description="Helical" evidence="6">
    <location>
        <begin position="79"/>
        <end position="103"/>
    </location>
</feature>
<keyword evidence="5 6" id="KW-0472">Membrane</keyword>
<keyword evidence="3 6" id="KW-0812">Transmembrane</keyword>
<dbReference type="Gene3D" id="1.20.1250.20">
    <property type="entry name" value="MFS general substrate transporter like domains"/>
    <property type="match status" value="2"/>
</dbReference>
<feature type="transmembrane region" description="Helical" evidence="6">
    <location>
        <begin position="446"/>
        <end position="465"/>
    </location>
</feature>
<dbReference type="SUPFAM" id="SSF103473">
    <property type="entry name" value="MFS general substrate transporter"/>
    <property type="match status" value="1"/>
</dbReference>
<feature type="transmembrane region" description="Helical" evidence="6">
    <location>
        <begin position="222"/>
        <end position="241"/>
    </location>
</feature>
<proteinExistence type="predicted"/>
<protein>
    <submittedName>
        <fullName evidence="8">Major facilitator superfamily domain-containing protein</fullName>
    </submittedName>
</protein>
<feature type="transmembrane region" description="Helical" evidence="6">
    <location>
        <begin position="41"/>
        <end position="73"/>
    </location>
</feature>
<evidence type="ECO:0000256" key="1">
    <source>
        <dbReference type="ARBA" id="ARBA00004141"/>
    </source>
</evidence>
<feature type="transmembrane region" description="Helical" evidence="6">
    <location>
        <begin position="471"/>
        <end position="494"/>
    </location>
</feature>
<dbReference type="PANTHER" id="PTHR23511:SF34">
    <property type="entry name" value="SYNAPTIC VESICLE GLYCOPROTEIN 2"/>
    <property type="match status" value="1"/>
</dbReference>
<dbReference type="PROSITE" id="PS00217">
    <property type="entry name" value="SUGAR_TRANSPORT_2"/>
    <property type="match status" value="1"/>
</dbReference>
<dbReference type="EMBL" id="JBFXLQ010000007">
    <property type="protein sequence ID" value="KAL2870128.1"/>
    <property type="molecule type" value="Genomic_DNA"/>
</dbReference>
<keyword evidence="2" id="KW-0813">Transport</keyword>
<dbReference type="InterPro" id="IPR020846">
    <property type="entry name" value="MFS_dom"/>
</dbReference>
<sequence>MSKFRSRLYKTDRARDFEHERDRHVRTRQIYETIDRQSFQWVVVLVAGVGFFLDGYTLFASNIALPMIAFVYWRDEISSFRLTCVNIATLGGTLLGQVLFGYLADRNGRKKMYGVELALLIASTLGVAMSSTGEHGSMNVYAWLVWWRIIVGIGVGADYPLSAVITSEFAPTRHRARMIASVFFMQPLGQIAGNLVSLIVVVISKKQGYDDITRTVDVMWRWVVGIGVVPGVIATLFRFAIPESPRYLLEIEDDPVQAEFDATTLFSEPGSPEVDEGLNNINNINLIAPWNEITLPSPALAANSVAITLHSIEESERSPSQAQFIQPATLNAHWNLSRRDIIQYFWTEGNWRTLAATSLSWLLLDFGFYGIGLSSPQFLAKTWDSLNLSGPAPPWMTDDTGAADIYKMFQDSSTHCLIILNAGSFVGGVLLLLFIHKLDRVSLQKFGFLALAAHFIALGTMFITVHKEGLVAVILYILGQILFNFGPNATTYIIPAEIFPTRYRATCHGISAGAGKLGSILIQVFSAYYKFGTGPGEGQTIRHGWMLIVFSACMIIGAVVTHFWIPPVQRRDGKGKVWGGKTETLETLGMGRQGWKSRFVGVRR</sequence>
<name>A0ABR4LZZ2_9EURO</name>
<dbReference type="InterPro" id="IPR005828">
    <property type="entry name" value="MFS_sugar_transport-like"/>
</dbReference>
<comment type="caution">
    <text evidence="8">The sequence shown here is derived from an EMBL/GenBank/DDBJ whole genome shotgun (WGS) entry which is preliminary data.</text>
</comment>
<dbReference type="Proteomes" id="UP001610432">
    <property type="component" value="Unassembled WGS sequence"/>
</dbReference>
<gene>
    <name evidence="8" type="ORF">BJX67DRAFT_391398</name>
</gene>
<dbReference type="GeneID" id="98149842"/>
<comment type="subcellular location">
    <subcellularLocation>
        <location evidence="1">Membrane</location>
        <topology evidence="1">Multi-pass membrane protein</topology>
    </subcellularLocation>
</comment>
<dbReference type="RefSeq" id="XP_070889107.1">
    <property type="nucleotide sequence ID" value="XM_071034770.1"/>
</dbReference>
<organism evidence="8 9">
    <name type="scientific">Aspergillus lucknowensis</name>
    <dbReference type="NCBI Taxonomy" id="176173"/>
    <lineage>
        <taxon>Eukaryota</taxon>
        <taxon>Fungi</taxon>
        <taxon>Dikarya</taxon>
        <taxon>Ascomycota</taxon>
        <taxon>Pezizomycotina</taxon>
        <taxon>Eurotiomycetes</taxon>
        <taxon>Eurotiomycetidae</taxon>
        <taxon>Eurotiales</taxon>
        <taxon>Aspergillaceae</taxon>
        <taxon>Aspergillus</taxon>
        <taxon>Aspergillus subgen. Nidulantes</taxon>
    </lineage>
</organism>
<feature type="transmembrane region" description="Helical" evidence="6">
    <location>
        <begin position="178"/>
        <end position="202"/>
    </location>
</feature>
<evidence type="ECO:0000256" key="4">
    <source>
        <dbReference type="ARBA" id="ARBA00022989"/>
    </source>
</evidence>
<evidence type="ECO:0000256" key="3">
    <source>
        <dbReference type="ARBA" id="ARBA00022692"/>
    </source>
</evidence>
<dbReference type="PROSITE" id="PS50850">
    <property type="entry name" value="MFS"/>
    <property type="match status" value="1"/>
</dbReference>
<dbReference type="InterPro" id="IPR036259">
    <property type="entry name" value="MFS_trans_sf"/>
</dbReference>
<keyword evidence="9" id="KW-1185">Reference proteome</keyword>
<accession>A0ABR4LZZ2</accession>
<feature type="domain" description="Major facilitator superfamily (MFS) profile" evidence="7">
    <location>
        <begin position="43"/>
        <end position="569"/>
    </location>
</feature>
<dbReference type="Pfam" id="PF00083">
    <property type="entry name" value="Sugar_tr"/>
    <property type="match status" value="2"/>
</dbReference>
<dbReference type="PANTHER" id="PTHR23511">
    <property type="entry name" value="SYNAPTIC VESICLE GLYCOPROTEIN 2"/>
    <property type="match status" value="1"/>
</dbReference>
<feature type="transmembrane region" description="Helical" evidence="6">
    <location>
        <begin position="145"/>
        <end position="166"/>
    </location>
</feature>
<evidence type="ECO:0000256" key="6">
    <source>
        <dbReference type="SAM" id="Phobius"/>
    </source>
</evidence>
<evidence type="ECO:0000256" key="5">
    <source>
        <dbReference type="ARBA" id="ARBA00023136"/>
    </source>
</evidence>
<feature type="transmembrane region" description="Helical" evidence="6">
    <location>
        <begin position="506"/>
        <end position="525"/>
    </location>
</feature>
<evidence type="ECO:0000256" key="2">
    <source>
        <dbReference type="ARBA" id="ARBA00022448"/>
    </source>
</evidence>
<reference evidence="8 9" key="1">
    <citation type="submission" date="2024-07" db="EMBL/GenBank/DDBJ databases">
        <title>Section-level genome sequencing and comparative genomics of Aspergillus sections Usti and Cavernicolus.</title>
        <authorList>
            <consortium name="Lawrence Berkeley National Laboratory"/>
            <person name="Nybo J.L."/>
            <person name="Vesth T.C."/>
            <person name="Theobald S."/>
            <person name="Frisvad J.C."/>
            <person name="Larsen T.O."/>
            <person name="Kjaerboelling I."/>
            <person name="Rothschild-Mancinelli K."/>
            <person name="Lyhne E.K."/>
            <person name="Kogle M.E."/>
            <person name="Barry K."/>
            <person name="Clum A."/>
            <person name="Na H."/>
            <person name="Ledsgaard L."/>
            <person name="Lin J."/>
            <person name="Lipzen A."/>
            <person name="Kuo A."/>
            <person name="Riley R."/>
            <person name="Mondo S."/>
            <person name="Labutti K."/>
            <person name="Haridas S."/>
            <person name="Pangalinan J."/>
            <person name="Salamov A.A."/>
            <person name="Simmons B.A."/>
            <person name="Magnuson J.K."/>
            <person name="Chen J."/>
            <person name="Drula E."/>
            <person name="Henrissat B."/>
            <person name="Wiebenga A."/>
            <person name="Lubbers R.J."/>
            <person name="Gomes A.C."/>
            <person name="Macurrencykelacurrency M.R."/>
            <person name="Stajich J."/>
            <person name="Grigoriev I.V."/>
            <person name="Mortensen U.H."/>
            <person name="De Vries R.P."/>
            <person name="Baker S.E."/>
            <person name="Andersen M.R."/>
        </authorList>
    </citation>
    <scope>NUCLEOTIDE SEQUENCE [LARGE SCALE GENOMIC DNA]</scope>
    <source>
        <strain evidence="8 9">CBS 449.75</strain>
    </source>
</reference>
<feature type="transmembrane region" description="Helical" evidence="6">
    <location>
        <begin position="417"/>
        <end position="434"/>
    </location>
</feature>
<feature type="transmembrane region" description="Helical" evidence="6">
    <location>
        <begin position="359"/>
        <end position="379"/>
    </location>
</feature>